<accession>A0AAC9MZ09</accession>
<proteinExistence type="predicted"/>
<evidence type="ECO:0000313" key="3">
    <source>
        <dbReference type="Proteomes" id="UP000095210"/>
    </source>
</evidence>
<feature type="domain" description="DUF2264" evidence="1">
    <location>
        <begin position="17"/>
        <end position="364"/>
    </location>
</feature>
<dbReference type="InterPro" id="IPR049349">
    <property type="entry name" value="DUF2264_N"/>
</dbReference>
<dbReference type="PANTHER" id="PTHR35339:SF4">
    <property type="entry name" value="LINALOOL DEHYDRATASE_ISOMERASE DOMAIN-CONTAINING PROTEIN"/>
    <property type="match status" value="1"/>
</dbReference>
<dbReference type="Proteomes" id="UP000095210">
    <property type="component" value="Chromosome"/>
</dbReference>
<protein>
    <recommendedName>
        <fullName evidence="1">DUF2264 domain-containing protein</fullName>
    </recommendedName>
</protein>
<gene>
    <name evidence="2" type="ORF">TL08_20710</name>
</gene>
<name>A0AAC9MZ09_9PSEU</name>
<organism evidence="2 3">
    <name type="scientific">Actinoalloteichus hymeniacidonis</name>
    <dbReference type="NCBI Taxonomy" id="340345"/>
    <lineage>
        <taxon>Bacteria</taxon>
        <taxon>Bacillati</taxon>
        <taxon>Actinomycetota</taxon>
        <taxon>Actinomycetes</taxon>
        <taxon>Pseudonocardiales</taxon>
        <taxon>Pseudonocardiaceae</taxon>
        <taxon>Actinoalloteichus</taxon>
    </lineage>
</organism>
<dbReference type="Pfam" id="PF10022">
    <property type="entry name" value="DUF2264"/>
    <property type="match status" value="1"/>
</dbReference>
<evidence type="ECO:0000313" key="2">
    <source>
        <dbReference type="EMBL" id="AOS64933.1"/>
    </source>
</evidence>
<reference evidence="3" key="1">
    <citation type="submission" date="2016-03" db="EMBL/GenBank/DDBJ databases">
        <title>Complete genome sequence of the type strain Actinoalloteichus hymeniacidonis DSM 45092.</title>
        <authorList>
            <person name="Schaffert L."/>
            <person name="Albersmeier A."/>
            <person name="Winkler A."/>
            <person name="Kalinowski J."/>
            <person name="Zotchev S."/>
            <person name="Ruckert C."/>
        </authorList>
    </citation>
    <scope>NUCLEOTIDE SEQUENCE [LARGE SCALE GENOMIC DNA]</scope>
    <source>
        <strain evidence="3">HPA177(T) (DSM 45092(T))</strain>
    </source>
</reference>
<keyword evidence="3" id="KW-1185">Reference proteome</keyword>
<dbReference type="EMBL" id="CP014859">
    <property type="protein sequence ID" value="AOS64933.1"/>
    <property type="molecule type" value="Genomic_DNA"/>
</dbReference>
<evidence type="ECO:0000259" key="1">
    <source>
        <dbReference type="Pfam" id="PF10022"/>
    </source>
</evidence>
<dbReference type="InterPro" id="IPR016624">
    <property type="entry name" value="UCP014753"/>
</dbReference>
<dbReference type="AlphaFoldDB" id="A0AAC9MZ09"/>
<dbReference type="PANTHER" id="PTHR35339">
    <property type="entry name" value="LINALOOL DEHYDRATASE_ISOMERASE DOMAIN-CONTAINING PROTEIN"/>
    <property type="match status" value="1"/>
</dbReference>
<sequence length="670" mass="72815">MRMPDEDRELSPITGWTRDHWAQTADRMLLGVRRHASSTHAQFRLPGSPSRSGEWSDGLEGFARTFLTAAFRIAGSGGDDPHDFLGRYAEGLAAGTDPRHAQRWPTFAETGQAKVEAASVVIGLHETREWLWDRLDDDVRQRVVEWLAPQVGEPAIDNNWIWFQNVTESFLRSVGGPWSQADLDRNCELTESWHRGAGWYTDGGLRKYDFYNAWAFHLYPLWWCRMSPGLPAAQEWRSTYLDRLREFLPGHAALFGGDGAPLFQGRSLTYRWAALAPVWASAVFDSGPFEPGVLRRWASGTLRYFLDRGALDADDVLTTGWHGSYPPLAQWYSGPASPYWASKGMLGLLLPADHPVWTATEAPMPVEESDFELDLPAPGWLVSGTKSDGVVRVVNHGTDRASDERLAVELPVYTAYAYSTHTAVQLDPALELRRGRGLAAEPTDATVALVDAAGSPSMRPPVTPLGVVDGVGFSRHRAHWSVDEEGTEFRIGPVVTVGSVLRGAWEVRLVRITESDDAAAGLPAAQPATGDPVGVDAVSLRVTGWPLAGAQPPQVESGTVAQGESQMREETMVAGGLRARSRGLRGLISAPALRAEGASALDRFSATSVLVGAAPLELGAVYAAAFELAGQDSESTLSVLSVAVVESDGATPVITVRWSDGRDQSFAWPD</sequence>
<dbReference type="KEGG" id="ahm:TL08_20710"/>